<reference evidence="2" key="1">
    <citation type="submission" date="2017-12" db="EMBL/GenBank/DDBJ databases">
        <title>High-resolution comparative analysis of great ape genomes.</title>
        <authorList>
            <person name="Pollen A."/>
            <person name="Hastie A."/>
            <person name="Hormozdiari F."/>
            <person name="Dougherty M."/>
            <person name="Liu R."/>
            <person name="Chaisson M."/>
            <person name="Hoppe E."/>
            <person name="Hill C."/>
            <person name="Pang A."/>
            <person name="Hillier L."/>
            <person name="Baker C."/>
            <person name="Armstrong J."/>
            <person name="Shendure J."/>
            <person name="Paten B."/>
            <person name="Wilson R."/>
            <person name="Chao H."/>
            <person name="Schneider V."/>
            <person name="Ventura M."/>
            <person name="Kronenberg Z."/>
            <person name="Murali S."/>
            <person name="Gordon D."/>
            <person name="Cantsilieris S."/>
            <person name="Munson K."/>
            <person name="Nelson B."/>
            <person name="Raja A."/>
            <person name="Underwood J."/>
            <person name="Diekhans M."/>
            <person name="Fiddes I."/>
            <person name="Haussler D."/>
            <person name="Eichler E."/>
        </authorList>
    </citation>
    <scope>NUCLEOTIDE SEQUENCE [LARGE SCALE GENOMIC DNA]</scope>
    <source>
        <strain evidence="2">Susie</strain>
    </source>
</reference>
<name>A0A2J8VLH5_PONAB</name>
<evidence type="ECO:0000256" key="1">
    <source>
        <dbReference type="SAM" id="MobiDB-lite"/>
    </source>
</evidence>
<proteinExistence type="predicted"/>
<feature type="non-terminal residue" evidence="2">
    <location>
        <position position="75"/>
    </location>
</feature>
<accession>A0A2J8VLH5</accession>
<comment type="caution">
    <text evidence="2">The sequence shown here is derived from an EMBL/GenBank/DDBJ whole genome shotgun (WGS) entry which is preliminary data.</text>
</comment>
<organism evidence="2">
    <name type="scientific">Pongo abelii</name>
    <name type="common">Sumatran orangutan</name>
    <name type="synonym">Pongo pygmaeus abelii</name>
    <dbReference type="NCBI Taxonomy" id="9601"/>
    <lineage>
        <taxon>Eukaryota</taxon>
        <taxon>Metazoa</taxon>
        <taxon>Chordata</taxon>
        <taxon>Craniata</taxon>
        <taxon>Vertebrata</taxon>
        <taxon>Euteleostomi</taxon>
        <taxon>Mammalia</taxon>
        <taxon>Eutheria</taxon>
        <taxon>Euarchontoglires</taxon>
        <taxon>Primates</taxon>
        <taxon>Haplorrhini</taxon>
        <taxon>Catarrhini</taxon>
        <taxon>Hominidae</taxon>
        <taxon>Pongo</taxon>
    </lineage>
</organism>
<gene>
    <name evidence="2" type="ORF">CR201_G0018119</name>
</gene>
<dbReference type="AlphaFoldDB" id="A0A2J8VLH5"/>
<protein>
    <submittedName>
        <fullName evidence="2">MAGI2 isoform 28</fullName>
    </submittedName>
</protein>
<evidence type="ECO:0000313" key="2">
    <source>
        <dbReference type="EMBL" id="PNJ58354.1"/>
    </source>
</evidence>
<sequence length="75" mass="8494">MPHTELGTKPLQAPGFRVGSSSWTLPRPKSIRPRAAPERSRSVNDLSYYQRDPAGRPWLFEKPLFTRDASQLKGT</sequence>
<dbReference type="EMBL" id="NDHI03003417">
    <property type="protein sequence ID" value="PNJ58354.1"/>
    <property type="molecule type" value="Genomic_DNA"/>
</dbReference>
<feature type="region of interest" description="Disordered" evidence="1">
    <location>
        <begin position="1"/>
        <end position="44"/>
    </location>
</feature>